<accession>A0A231HD92</accession>
<sequence>MTTVLIVRDVLAADGSRMPTQGRFIDSADLAKYQAYGWRLPLGAPAIPVPASTLDGFTKSPTDIDSWQWDWSPYLMAGETVTASQFFTVPGLTLSSPTLVGATTKVLCAGGTSGTTYVVTNRVATSAGRQGDALFTVTIT</sequence>
<dbReference type="AlphaFoldDB" id="A0A231HD92"/>
<proteinExistence type="predicted"/>
<dbReference type="Pfam" id="PF23148">
    <property type="entry name" value="Gp77"/>
    <property type="match status" value="1"/>
</dbReference>
<organism evidence="1 2">
    <name type="scientific">Nocardia cerradoensis</name>
    <dbReference type="NCBI Taxonomy" id="85688"/>
    <lineage>
        <taxon>Bacteria</taxon>
        <taxon>Bacillati</taxon>
        <taxon>Actinomycetota</taxon>
        <taxon>Actinomycetes</taxon>
        <taxon>Mycobacteriales</taxon>
        <taxon>Nocardiaceae</taxon>
        <taxon>Nocardia</taxon>
    </lineage>
</organism>
<evidence type="ECO:0000313" key="1">
    <source>
        <dbReference type="EMBL" id="OXR46687.1"/>
    </source>
</evidence>
<name>A0A231HD92_9NOCA</name>
<comment type="caution">
    <text evidence="1">The sequence shown here is derived from an EMBL/GenBank/DDBJ whole genome shotgun (WGS) entry which is preliminary data.</text>
</comment>
<keyword evidence="2" id="KW-1185">Reference proteome</keyword>
<dbReference type="InterPro" id="IPR056928">
    <property type="entry name" value="Gp77-like"/>
</dbReference>
<reference evidence="1 2" key="1">
    <citation type="submission" date="2017-07" db="EMBL/GenBank/DDBJ databases">
        <title>First draft Genome Sequence of Nocardia cerradoensis isolated from human infection.</title>
        <authorList>
            <person name="Carrasco G."/>
        </authorList>
    </citation>
    <scope>NUCLEOTIDE SEQUENCE [LARGE SCALE GENOMIC DNA]</scope>
    <source>
        <strain evidence="1 2">CNM20130759</strain>
    </source>
</reference>
<gene>
    <name evidence="1" type="ORF">B7C42_01662</name>
</gene>
<evidence type="ECO:0000313" key="2">
    <source>
        <dbReference type="Proteomes" id="UP000215506"/>
    </source>
</evidence>
<protein>
    <submittedName>
        <fullName evidence="1">Uncharacterized protein</fullName>
    </submittedName>
</protein>
<dbReference type="Proteomes" id="UP000215506">
    <property type="component" value="Unassembled WGS sequence"/>
</dbReference>
<dbReference type="EMBL" id="NGAF01000002">
    <property type="protein sequence ID" value="OXR46687.1"/>
    <property type="molecule type" value="Genomic_DNA"/>
</dbReference>
<dbReference type="RefSeq" id="WP_094024816.1">
    <property type="nucleotide sequence ID" value="NZ_NGAF01000002.1"/>
</dbReference>